<proteinExistence type="predicted"/>
<dbReference type="OrthoDB" id="3534705at2"/>
<dbReference type="EMBL" id="SMKQ01000016">
    <property type="protein sequence ID" value="TDD52603.1"/>
    <property type="molecule type" value="Genomic_DNA"/>
</dbReference>
<gene>
    <name evidence="2" type="ORF">E1286_08770</name>
</gene>
<organism evidence="2 3">
    <name type="scientific">Nonomuraea terrae</name>
    <dbReference type="NCBI Taxonomy" id="2530383"/>
    <lineage>
        <taxon>Bacteria</taxon>
        <taxon>Bacillati</taxon>
        <taxon>Actinomycetota</taxon>
        <taxon>Actinomycetes</taxon>
        <taxon>Streptosporangiales</taxon>
        <taxon>Streptosporangiaceae</taxon>
        <taxon>Nonomuraea</taxon>
    </lineage>
</organism>
<protein>
    <submittedName>
        <fullName evidence="2">Uncharacterized protein</fullName>
    </submittedName>
</protein>
<evidence type="ECO:0000313" key="3">
    <source>
        <dbReference type="Proteomes" id="UP000295302"/>
    </source>
</evidence>
<dbReference type="Proteomes" id="UP000295302">
    <property type="component" value="Unassembled WGS sequence"/>
</dbReference>
<dbReference type="RefSeq" id="WP_132610537.1">
    <property type="nucleotide sequence ID" value="NZ_SMKQ01000016.1"/>
</dbReference>
<evidence type="ECO:0000256" key="1">
    <source>
        <dbReference type="SAM" id="MobiDB-lite"/>
    </source>
</evidence>
<evidence type="ECO:0000313" key="2">
    <source>
        <dbReference type="EMBL" id="TDD52603.1"/>
    </source>
</evidence>
<reference evidence="2 3" key="1">
    <citation type="submission" date="2019-03" db="EMBL/GenBank/DDBJ databases">
        <title>Draft genome sequences of novel Actinobacteria.</title>
        <authorList>
            <person name="Sahin N."/>
            <person name="Ay H."/>
            <person name="Saygin H."/>
        </authorList>
    </citation>
    <scope>NUCLEOTIDE SEQUENCE [LARGE SCALE GENOMIC DNA]</scope>
    <source>
        <strain evidence="2 3">CH32</strain>
    </source>
</reference>
<dbReference type="AlphaFoldDB" id="A0A4R4Z3Q3"/>
<name>A0A4R4Z3Q3_9ACTN</name>
<feature type="compositionally biased region" description="Basic and acidic residues" evidence="1">
    <location>
        <begin position="90"/>
        <end position="100"/>
    </location>
</feature>
<comment type="caution">
    <text evidence="2">The sequence shown here is derived from an EMBL/GenBank/DDBJ whole genome shotgun (WGS) entry which is preliminary data.</text>
</comment>
<accession>A0A4R4Z3Q3</accession>
<sequence>MDTGVALEGDSPLFDVHGRSFEIALGEVSLPQFDLDRVPEMLPNHLKGLGGDLLGQISCDLLGGVERTTGGPRGQHLAREPHRRRHSSLARRERRSEHCLGRTSHPNVPTTLPGDLG</sequence>
<feature type="region of interest" description="Disordered" evidence="1">
    <location>
        <begin position="65"/>
        <end position="117"/>
    </location>
</feature>
<keyword evidence="3" id="KW-1185">Reference proteome</keyword>